<dbReference type="Gene3D" id="3.90.1170.50">
    <property type="entry name" value="Aldehyde oxidase/xanthine dehydrogenase, a/b hammerhead"/>
    <property type="match status" value="1"/>
</dbReference>
<feature type="region of interest" description="Disordered" evidence="3">
    <location>
        <begin position="234"/>
        <end position="278"/>
    </location>
</feature>
<reference evidence="5 6" key="1">
    <citation type="submission" date="2023-12" db="EMBL/GenBank/DDBJ databases">
        <title>Blastococcus brunescens sp. nov., an actonobacterium isolated from sandstone collected in sahara desert.</title>
        <authorList>
            <person name="Gtari M."/>
            <person name="Ghodhbane F."/>
        </authorList>
    </citation>
    <scope>NUCLEOTIDE SEQUENCE [LARGE SCALE GENOMIC DNA]</scope>
    <source>
        <strain evidence="5 6">BMG 8361</strain>
    </source>
</reference>
<proteinExistence type="predicted"/>
<dbReference type="PANTHER" id="PTHR11908:SF132">
    <property type="entry name" value="ALDEHYDE OXIDASE 1-RELATED"/>
    <property type="match status" value="1"/>
</dbReference>
<dbReference type="Gene3D" id="3.30.365.10">
    <property type="entry name" value="Aldehyde oxidase/xanthine dehydrogenase, molybdopterin binding domain"/>
    <property type="match status" value="2"/>
</dbReference>
<feature type="domain" description="Aldehyde oxidase/xanthine dehydrogenase a/b hammerhead" evidence="4">
    <location>
        <begin position="30"/>
        <end position="140"/>
    </location>
</feature>
<dbReference type="InterPro" id="IPR016208">
    <property type="entry name" value="Ald_Oxase/xanthine_DH-like"/>
</dbReference>
<dbReference type="SUPFAM" id="SSF56003">
    <property type="entry name" value="Molybdenum cofactor-binding domain"/>
    <property type="match status" value="1"/>
</dbReference>
<protein>
    <submittedName>
        <fullName evidence="5">Molybdopterin cofactor-binding domain-containing protein</fullName>
    </submittedName>
</protein>
<feature type="compositionally biased region" description="Low complexity" evidence="3">
    <location>
        <begin position="234"/>
        <end position="250"/>
    </location>
</feature>
<name>A0ABZ1AZP8_9ACTN</name>
<dbReference type="InterPro" id="IPR037165">
    <property type="entry name" value="AldOxase/xan_DH_Mopterin-bd_sf"/>
</dbReference>
<dbReference type="Pfam" id="PF01315">
    <property type="entry name" value="Ald_Xan_dh_C"/>
    <property type="match status" value="1"/>
</dbReference>
<dbReference type="Proteomes" id="UP001324287">
    <property type="component" value="Chromosome"/>
</dbReference>
<dbReference type="PANTHER" id="PTHR11908">
    <property type="entry name" value="XANTHINE DEHYDROGENASE"/>
    <property type="match status" value="1"/>
</dbReference>
<dbReference type="InterPro" id="IPR000674">
    <property type="entry name" value="Ald_Oxase/Xan_DH_a/b"/>
</dbReference>
<dbReference type="InterPro" id="IPR036856">
    <property type="entry name" value="Ald_Oxase/Xan_DH_a/b_sf"/>
</dbReference>
<dbReference type="Pfam" id="PF02738">
    <property type="entry name" value="MoCoBD_1"/>
    <property type="match status" value="1"/>
</dbReference>
<evidence type="ECO:0000313" key="5">
    <source>
        <dbReference type="EMBL" id="WRL63617.1"/>
    </source>
</evidence>
<evidence type="ECO:0000259" key="4">
    <source>
        <dbReference type="SMART" id="SM01008"/>
    </source>
</evidence>
<accession>A0ABZ1AZP8</accession>
<organism evidence="5 6">
    <name type="scientific">Blastococcus brunescens</name>
    <dbReference type="NCBI Taxonomy" id="1564165"/>
    <lineage>
        <taxon>Bacteria</taxon>
        <taxon>Bacillati</taxon>
        <taxon>Actinomycetota</taxon>
        <taxon>Actinomycetes</taxon>
        <taxon>Geodermatophilales</taxon>
        <taxon>Geodermatophilaceae</taxon>
        <taxon>Blastococcus</taxon>
    </lineage>
</organism>
<keyword evidence="2" id="KW-0560">Oxidoreductase</keyword>
<dbReference type="SUPFAM" id="SSF54665">
    <property type="entry name" value="CO dehydrogenase molybdoprotein N-domain-like"/>
    <property type="match status" value="1"/>
</dbReference>
<sequence length="278" mass="29700">MNNQEVAVGVEVGDVVGRPVDMFQARARVDGSLNFAVNAELPNMVFARLLRSPVAHARILSVDTSAAQAMDGVVAVLTAADFERKGAPHRHFGPVLQDQPVLCGSKVRFAGDPVAAVAAETEEIAEAALLAIDVEYDELPVVAELDDALADGAALVHDRPPEPRGRVYPDINLVGREGNICTKFQLRKGDLEAGFAQADHIVESVYESPAVQHVPMEPHVVLASFEGKRLTVTTGTQTPTPCVTRSPRCSGCRRRPCASSSRPWAGATGPRPTPRSSR</sequence>
<dbReference type="SMART" id="SM01008">
    <property type="entry name" value="Ald_Xan_dh_C"/>
    <property type="match status" value="1"/>
</dbReference>
<evidence type="ECO:0000256" key="1">
    <source>
        <dbReference type="ARBA" id="ARBA00022505"/>
    </source>
</evidence>
<evidence type="ECO:0000256" key="2">
    <source>
        <dbReference type="ARBA" id="ARBA00023002"/>
    </source>
</evidence>
<dbReference type="EMBL" id="CP141261">
    <property type="protein sequence ID" value="WRL63617.1"/>
    <property type="molecule type" value="Genomic_DNA"/>
</dbReference>
<evidence type="ECO:0000256" key="3">
    <source>
        <dbReference type="SAM" id="MobiDB-lite"/>
    </source>
</evidence>
<keyword evidence="6" id="KW-1185">Reference proteome</keyword>
<dbReference type="InterPro" id="IPR008274">
    <property type="entry name" value="AldOxase/xan_DH_MoCoBD1"/>
</dbReference>
<evidence type="ECO:0000313" key="6">
    <source>
        <dbReference type="Proteomes" id="UP001324287"/>
    </source>
</evidence>
<gene>
    <name evidence="5" type="ORF">U6N30_28740</name>
</gene>
<keyword evidence="1" id="KW-0500">Molybdenum</keyword>